<evidence type="ECO:0008006" key="3">
    <source>
        <dbReference type="Google" id="ProtNLM"/>
    </source>
</evidence>
<evidence type="ECO:0000313" key="1">
    <source>
        <dbReference type="EMBL" id="CAI6367223.1"/>
    </source>
</evidence>
<dbReference type="Gene3D" id="2.20.25.240">
    <property type="match status" value="1"/>
</dbReference>
<dbReference type="Proteomes" id="UP001160148">
    <property type="component" value="Unassembled WGS sequence"/>
</dbReference>
<accession>A0AAV0XG68</accession>
<evidence type="ECO:0000313" key="2">
    <source>
        <dbReference type="Proteomes" id="UP001160148"/>
    </source>
</evidence>
<organism evidence="1 2">
    <name type="scientific">Macrosiphum euphorbiae</name>
    <name type="common">potato aphid</name>
    <dbReference type="NCBI Taxonomy" id="13131"/>
    <lineage>
        <taxon>Eukaryota</taxon>
        <taxon>Metazoa</taxon>
        <taxon>Ecdysozoa</taxon>
        <taxon>Arthropoda</taxon>
        <taxon>Hexapoda</taxon>
        <taxon>Insecta</taxon>
        <taxon>Pterygota</taxon>
        <taxon>Neoptera</taxon>
        <taxon>Paraneoptera</taxon>
        <taxon>Hemiptera</taxon>
        <taxon>Sternorrhyncha</taxon>
        <taxon>Aphidomorpha</taxon>
        <taxon>Aphidoidea</taxon>
        <taxon>Aphididae</taxon>
        <taxon>Macrosiphini</taxon>
        <taxon>Macrosiphum</taxon>
    </lineage>
</organism>
<sequence length="207" mass="23793">MYHNYALQIPQEDVQLSDGDDEIDAGPVNFNVPQQAPETYFTVPGICLNSLVYMDNIGYKYYKNISRNNKMYLVCENQKNKAEFCPSTAIVSVDINENWLRSNIRHNHFPPIVDIPVAHLRRSIGIAGTTTGRLSNSIRHIYNNEIVENPDGAKNYTFLQCQSRVRRMRQCSRPQSVDTIEELSNILSLEQNKSYSSTLQRPPSRFF</sequence>
<gene>
    <name evidence="1" type="ORF">MEUPH1_LOCUS21720</name>
</gene>
<keyword evidence="2" id="KW-1185">Reference proteome</keyword>
<protein>
    <recommendedName>
        <fullName evidence="3">FLYWCH-type domain-containing protein</fullName>
    </recommendedName>
</protein>
<name>A0AAV0XG68_9HEMI</name>
<reference evidence="1 2" key="1">
    <citation type="submission" date="2023-01" db="EMBL/GenBank/DDBJ databases">
        <authorList>
            <person name="Whitehead M."/>
        </authorList>
    </citation>
    <scope>NUCLEOTIDE SEQUENCE [LARGE SCALE GENOMIC DNA]</scope>
</reference>
<dbReference type="EMBL" id="CARXXK010000004">
    <property type="protein sequence ID" value="CAI6367223.1"/>
    <property type="molecule type" value="Genomic_DNA"/>
</dbReference>
<proteinExistence type="predicted"/>
<comment type="caution">
    <text evidence="1">The sequence shown here is derived from an EMBL/GenBank/DDBJ whole genome shotgun (WGS) entry which is preliminary data.</text>
</comment>
<dbReference type="AlphaFoldDB" id="A0AAV0XG68"/>